<organism evidence="1 2">
    <name type="scientific">Candidatus Pantoea deserta</name>
    <dbReference type="NCBI Taxonomy" id="1869313"/>
    <lineage>
        <taxon>Bacteria</taxon>
        <taxon>Pseudomonadati</taxon>
        <taxon>Pseudomonadota</taxon>
        <taxon>Gammaproteobacteria</taxon>
        <taxon>Enterobacterales</taxon>
        <taxon>Erwiniaceae</taxon>
        <taxon>Pantoea</taxon>
    </lineage>
</organism>
<proteinExistence type="predicted"/>
<protein>
    <submittedName>
        <fullName evidence="1">DNA-binding protein</fullName>
    </submittedName>
</protein>
<accession>A0A3N4PS12</accession>
<evidence type="ECO:0000313" key="2">
    <source>
        <dbReference type="Proteomes" id="UP000281332"/>
    </source>
</evidence>
<dbReference type="Proteomes" id="UP000281332">
    <property type="component" value="Unassembled WGS sequence"/>
</dbReference>
<dbReference type="AlphaFoldDB" id="A0A3N4PS12"/>
<keyword evidence="1" id="KW-0238">DNA-binding</keyword>
<dbReference type="EMBL" id="RMVG01000004">
    <property type="protein sequence ID" value="RPE02264.1"/>
    <property type="molecule type" value="Genomic_DNA"/>
</dbReference>
<reference evidence="1 2" key="1">
    <citation type="submission" date="2018-11" db="EMBL/GenBank/DDBJ databases">
        <title>Whole genome sequencing of Pantoea sp. RIT388.</title>
        <authorList>
            <person name="Gan H.M."/>
            <person name="Hudson A.O."/>
        </authorList>
    </citation>
    <scope>NUCLEOTIDE SEQUENCE [LARGE SCALE GENOMIC DNA]</scope>
    <source>
        <strain evidence="1 2">RIT388</strain>
    </source>
</reference>
<dbReference type="RefSeq" id="WP_123800471.1">
    <property type="nucleotide sequence ID" value="NZ_RMVG01000004.1"/>
</dbReference>
<gene>
    <name evidence="1" type="ORF">BBB56_08235</name>
</gene>
<dbReference type="OrthoDB" id="7860618at2"/>
<keyword evidence="2" id="KW-1185">Reference proteome</keyword>
<comment type="caution">
    <text evidence="1">The sequence shown here is derived from an EMBL/GenBank/DDBJ whole genome shotgun (WGS) entry which is preliminary data.</text>
</comment>
<name>A0A3N4PS12_9GAMM</name>
<dbReference type="GO" id="GO:0003677">
    <property type="term" value="F:DNA binding"/>
    <property type="evidence" value="ECO:0007669"/>
    <property type="project" value="UniProtKB-KW"/>
</dbReference>
<evidence type="ECO:0000313" key="1">
    <source>
        <dbReference type="EMBL" id="RPE02264.1"/>
    </source>
</evidence>
<sequence>MEYVFTLRFQLPEARLAEEELLERLVEAGCDDALVGLGVPGKIALEFTREAVSAQQAVQGAIKAVQRAIPDAQLTEAAPDYVGLTDVADIIGVSRQNMRKLMLAHSPHFPLPVHDGKTAIWHLADVLEWLSQRGSYDIPAATQDLAQVTRQLNVQQAIQRYAHCMACVAKNKGQ</sequence>